<gene>
    <name evidence="3" type="ORF">SUTH_02765</name>
</gene>
<dbReference type="HOGENOM" id="CLU_038565_0_0_4"/>
<dbReference type="CDD" id="cd00130">
    <property type="entry name" value="PAS"/>
    <property type="match status" value="1"/>
</dbReference>
<dbReference type="InterPro" id="IPR052163">
    <property type="entry name" value="DGC-Regulatory_Protein"/>
</dbReference>
<evidence type="ECO:0000256" key="1">
    <source>
        <dbReference type="SAM" id="Phobius"/>
    </source>
</evidence>
<feature type="transmembrane region" description="Helical" evidence="1">
    <location>
        <begin position="84"/>
        <end position="104"/>
    </location>
</feature>
<dbReference type="PROSITE" id="PS50887">
    <property type="entry name" value="GGDEF"/>
    <property type="match status" value="1"/>
</dbReference>
<evidence type="ECO:0000259" key="2">
    <source>
        <dbReference type="PROSITE" id="PS50887"/>
    </source>
</evidence>
<dbReference type="InterPro" id="IPR013656">
    <property type="entry name" value="PAS_4"/>
</dbReference>
<feature type="domain" description="GGDEF" evidence="2">
    <location>
        <begin position="368"/>
        <end position="501"/>
    </location>
</feature>
<dbReference type="RefSeq" id="WP_171817372.1">
    <property type="nucleotide sequence ID" value="NZ_AP012547.1"/>
</dbReference>
<dbReference type="InterPro" id="IPR000160">
    <property type="entry name" value="GGDEF_dom"/>
</dbReference>
<dbReference type="NCBIfam" id="TIGR00254">
    <property type="entry name" value="GGDEF"/>
    <property type="match status" value="1"/>
</dbReference>
<dbReference type="CDD" id="cd01949">
    <property type="entry name" value="GGDEF"/>
    <property type="match status" value="1"/>
</dbReference>
<dbReference type="Gene3D" id="3.30.70.270">
    <property type="match status" value="1"/>
</dbReference>
<proteinExistence type="predicted"/>
<keyword evidence="1" id="KW-0472">Membrane</keyword>
<dbReference type="Proteomes" id="UP000031637">
    <property type="component" value="Chromosome"/>
</dbReference>
<protein>
    <submittedName>
        <fullName evidence="3">Response regulator receiver modulated diguanylate cyclase/phosphodiesterase with PAS/PAC sensor(S)</fullName>
    </submittedName>
</protein>
<name>W0SGY2_9PROT</name>
<evidence type="ECO:0000313" key="3">
    <source>
        <dbReference type="EMBL" id="BAO30544.1"/>
    </source>
</evidence>
<dbReference type="Pfam" id="PF08448">
    <property type="entry name" value="PAS_4"/>
    <property type="match status" value="1"/>
</dbReference>
<dbReference type="FunFam" id="3.30.70.270:FF:000001">
    <property type="entry name" value="Diguanylate cyclase domain protein"/>
    <property type="match status" value="1"/>
</dbReference>
<dbReference type="SUPFAM" id="SSF55073">
    <property type="entry name" value="Nucleotide cyclase"/>
    <property type="match status" value="1"/>
</dbReference>
<dbReference type="STRING" id="1223802.SUTH_02765"/>
<dbReference type="InterPro" id="IPR029787">
    <property type="entry name" value="Nucleotide_cyclase"/>
</dbReference>
<feature type="transmembrane region" description="Helical" evidence="1">
    <location>
        <begin position="134"/>
        <end position="158"/>
    </location>
</feature>
<dbReference type="KEGG" id="shd:SUTH_02765"/>
<dbReference type="NCBIfam" id="TIGR00229">
    <property type="entry name" value="sensory_box"/>
    <property type="match status" value="1"/>
</dbReference>
<keyword evidence="4" id="KW-1185">Reference proteome</keyword>
<dbReference type="SUPFAM" id="SSF55785">
    <property type="entry name" value="PYP-like sensor domain (PAS domain)"/>
    <property type="match status" value="1"/>
</dbReference>
<dbReference type="InterPro" id="IPR035965">
    <property type="entry name" value="PAS-like_dom_sf"/>
</dbReference>
<dbReference type="SMART" id="SM00267">
    <property type="entry name" value="GGDEF"/>
    <property type="match status" value="1"/>
</dbReference>
<sequence length="506" mass="55114">METPERTRFSRLQSPIDDYPGLILDAHVALLRGTIWVVLIGSALFMASLLVMTGEYAPRIYSVIGLIVLAAASLVVLRWRGSVAAVRLLILGAWVIATYAGFIAEGVRTPILIAYPIMLVFSGWMLGARYCIGLFIVSCVAVIFLAIGQHAGALGIAAQVPPGIVAVAYLVVLSISAMMTLYLLRLFGERYAEERRLNGEVRLHLQAAEKRESDLRLVAEHIPCLVFEGDREGRCLFANRGFEKFFAIPIDGAPGMHISKLIELDAAGGFAPYQEAVLRGEVVEFLARKRSAEGVWRNFDVTLVPRHAAEGECVVGWYGLMYDVTRREQAVSELRDRAMHDALTGLANRLFLDDRLAHMVERAARTQTSAAVMVIDLDHFKEVNDTLGHGAGDQLLCQVAKRLEASVRSADTVARCGGDEFVVVIEGVKSLESAEAVAAKILAELALPFMIGAEAARIGGSIGVAVYPDAGRTAEELLRVADLAMYEAKTAGRNCYRIVREDQGKA</sequence>
<dbReference type="InterPro" id="IPR043128">
    <property type="entry name" value="Rev_trsase/Diguanyl_cyclase"/>
</dbReference>
<accession>W0SGY2</accession>
<feature type="transmembrane region" description="Helical" evidence="1">
    <location>
        <begin position="35"/>
        <end position="54"/>
    </location>
</feature>
<dbReference type="InterPro" id="IPR000014">
    <property type="entry name" value="PAS"/>
</dbReference>
<dbReference type="AlphaFoldDB" id="W0SGY2"/>
<feature type="transmembrane region" description="Helical" evidence="1">
    <location>
        <begin position="164"/>
        <end position="187"/>
    </location>
</feature>
<feature type="transmembrane region" description="Helical" evidence="1">
    <location>
        <begin position="60"/>
        <end position="77"/>
    </location>
</feature>
<keyword evidence="1" id="KW-1133">Transmembrane helix</keyword>
<dbReference type="GO" id="GO:0003824">
    <property type="term" value="F:catalytic activity"/>
    <property type="evidence" value="ECO:0007669"/>
    <property type="project" value="UniProtKB-ARBA"/>
</dbReference>
<dbReference type="PANTHER" id="PTHR46663:SF3">
    <property type="entry name" value="SLL0267 PROTEIN"/>
    <property type="match status" value="1"/>
</dbReference>
<dbReference type="EMBL" id="AP012547">
    <property type="protein sequence ID" value="BAO30544.1"/>
    <property type="molecule type" value="Genomic_DNA"/>
</dbReference>
<dbReference type="Pfam" id="PF00990">
    <property type="entry name" value="GGDEF"/>
    <property type="match status" value="1"/>
</dbReference>
<dbReference type="Gene3D" id="3.30.450.20">
    <property type="entry name" value="PAS domain"/>
    <property type="match status" value="1"/>
</dbReference>
<keyword evidence="1" id="KW-0812">Transmembrane</keyword>
<reference evidence="3 4" key="1">
    <citation type="journal article" date="2014" name="Syst. Appl. Microbiol.">
        <title>Complete genomes of freshwater sulfur oxidizers Sulfuricella denitrificans skB26 and Sulfuritalea hydrogenivorans sk43H: genetic insights into the sulfur oxidation pathway of betaproteobacteria.</title>
        <authorList>
            <person name="Watanabe T."/>
            <person name="Kojima H."/>
            <person name="Fukui M."/>
        </authorList>
    </citation>
    <scope>NUCLEOTIDE SEQUENCE [LARGE SCALE GENOMIC DNA]</scope>
    <source>
        <strain evidence="3">DSM22779</strain>
    </source>
</reference>
<evidence type="ECO:0000313" key="4">
    <source>
        <dbReference type="Proteomes" id="UP000031637"/>
    </source>
</evidence>
<organism evidence="3 4">
    <name type="scientific">Sulfuritalea hydrogenivorans sk43H</name>
    <dbReference type="NCBI Taxonomy" id="1223802"/>
    <lineage>
        <taxon>Bacteria</taxon>
        <taxon>Pseudomonadati</taxon>
        <taxon>Pseudomonadota</taxon>
        <taxon>Betaproteobacteria</taxon>
        <taxon>Nitrosomonadales</taxon>
        <taxon>Sterolibacteriaceae</taxon>
        <taxon>Sulfuritalea</taxon>
    </lineage>
</organism>
<dbReference type="PANTHER" id="PTHR46663">
    <property type="entry name" value="DIGUANYLATE CYCLASE DGCT-RELATED"/>
    <property type="match status" value="1"/>
</dbReference>